<dbReference type="InterPro" id="IPR002078">
    <property type="entry name" value="Sigma_54_int"/>
</dbReference>
<dbReference type="FunFam" id="3.40.50.300:FF:000006">
    <property type="entry name" value="DNA-binding transcriptional regulator NtrC"/>
    <property type="match status" value="1"/>
</dbReference>
<comment type="caution">
    <text evidence="5">The sequence shown here is derived from an EMBL/GenBank/DDBJ whole genome shotgun (WGS) entry which is preliminary data.</text>
</comment>
<dbReference type="InterPro" id="IPR027417">
    <property type="entry name" value="P-loop_NTPase"/>
</dbReference>
<evidence type="ECO:0000256" key="2">
    <source>
        <dbReference type="ARBA" id="ARBA00022840"/>
    </source>
</evidence>
<dbReference type="PROSITE" id="PS00675">
    <property type="entry name" value="SIGMA54_INTERACT_1"/>
    <property type="match status" value="1"/>
</dbReference>
<dbReference type="PANTHER" id="PTHR32071:SF113">
    <property type="entry name" value="ALGINATE BIOSYNTHESIS TRANSCRIPTIONAL REGULATORY PROTEIN ALGB"/>
    <property type="match status" value="1"/>
</dbReference>
<protein>
    <recommendedName>
        <fullName evidence="4">Sigma-54 factor interaction domain-containing protein</fullName>
    </recommendedName>
</protein>
<dbReference type="AlphaFoldDB" id="A0A257SF03"/>
<feature type="domain" description="Sigma-54 factor interaction" evidence="4">
    <location>
        <begin position="50"/>
        <end position="211"/>
    </location>
</feature>
<dbReference type="PROSITE" id="PS50045">
    <property type="entry name" value="SIGMA54_INTERACT_4"/>
    <property type="match status" value="1"/>
</dbReference>
<evidence type="ECO:0000313" key="6">
    <source>
        <dbReference type="Proteomes" id="UP000216779"/>
    </source>
</evidence>
<keyword evidence="2" id="KW-0067">ATP-binding</keyword>
<feature type="non-terminal residue" evidence="5">
    <location>
        <position position="211"/>
    </location>
</feature>
<evidence type="ECO:0000256" key="1">
    <source>
        <dbReference type="ARBA" id="ARBA00022741"/>
    </source>
</evidence>
<organism evidence="5 6">
    <name type="scientific">Acidithiobacillus ferrivorans</name>
    <dbReference type="NCBI Taxonomy" id="160808"/>
    <lineage>
        <taxon>Bacteria</taxon>
        <taxon>Pseudomonadati</taxon>
        <taxon>Pseudomonadota</taxon>
        <taxon>Acidithiobacillia</taxon>
        <taxon>Acidithiobacillales</taxon>
        <taxon>Acidithiobacillaceae</taxon>
        <taxon>Acidithiobacillus</taxon>
    </lineage>
</organism>
<evidence type="ECO:0000313" key="5">
    <source>
        <dbReference type="EMBL" id="OYV71749.1"/>
    </source>
</evidence>
<feature type="region of interest" description="Disordered" evidence="3">
    <location>
        <begin position="1"/>
        <end position="30"/>
    </location>
</feature>
<dbReference type="PANTHER" id="PTHR32071">
    <property type="entry name" value="TRANSCRIPTIONAL REGULATORY PROTEIN"/>
    <property type="match status" value="1"/>
</dbReference>
<name>A0A257SF03_9PROT</name>
<reference evidence="5 6" key="1">
    <citation type="submission" date="2017-03" db="EMBL/GenBank/DDBJ databases">
        <title>Lifting the veil on microbial sulfur biogeochemistry in mining wastewaters.</title>
        <authorList>
            <person name="Kantor R.S."/>
            <person name="Colenbrander Nelson T."/>
            <person name="Marshall S."/>
            <person name="Bennett D."/>
            <person name="Apte S."/>
            <person name="Camacho D."/>
            <person name="Thomas B.C."/>
            <person name="Warren L.A."/>
            <person name="Banfield J.F."/>
        </authorList>
    </citation>
    <scope>NUCLEOTIDE SEQUENCE [LARGE SCALE GENOMIC DNA]</scope>
    <source>
        <strain evidence="5">21-59-9</strain>
    </source>
</reference>
<evidence type="ECO:0000259" key="4">
    <source>
        <dbReference type="PROSITE" id="PS50045"/>
    </source>
</evidence>
<dbReference type="Proteomes" id="UP000216779">
    <property type="component" value="Unassembled WGS sequence"/>
</dbReference>
<dbReference type="Pfam" id="PF00158">
    <property type="entry name" value="Sigma54_activat"/>
    <property type="match status" value="1"/>
</dbReference>
<dbReference type="SMART" id="SM00382">
    <property type="entry name" value="AAA"/>
    <property type="match status" value="1"/>
</dbReference>
<dbReference type="InterPro" id="IPR003593">
    <property type="entry name" value="AAA+_ATPase"/>
</dbReference>
<dbReference type="SUPFAM" id="SSF52540">
    <property type="entry name" value="P-loop containing nucleoside triphosphate hydrolases"/>
    <property type="match status" value="1"/>
</dbReference>
<dbReference type="CDD" id="cd00009">
    <property type="entry name" value="AAA"/>
    <property type="match status" value="1"/>
</dbReference>
<dbReference type="InterPro" id="IPR025943">
    <property type="entry name" value="Sigma_54_int_dom_ATP-bd_2"/>
</dbReference>
<dbReference type="EMBL" id="NCBC01000992">
    <property type="protein sequence ID" value="OYV71749.1"/>
    <property type="molecule type" value="Genomic_DNA"/>
</dbReference>
<sequence length="211" mass="22567">MIRTGCSEGSPAAAYRGSFPSSTSGRSDVQREIDEAKIAAVLQSGSERCIVGDSPQIRTIFNLIRKYASSDAPVLITGETGTGKELIAHAIHDRSPRARGPFRVINCAAIPPTLIASELFGYEKGAFTGAVSRKKGIIEAAQGGTLFLDEVGHLPADMQGYLLRVLQEKTIQLVGGVDQIPVDVRIVSATNVDFASLIEAGTFRSDLFFRL</sequence>
<dbReference type="Gene3D" id="3.40.50.300">
    <property type="entry name" value="P-loop containing nucleotide triphosphate hydrolases"/>
    <property type="match status" value="1"/>
</dbReference>
<evidence type="ECO:0000256" key="3">
    <source>
        <dbReference type="SAM" id="MobiDB-lite"/>
    </source>
</evidence>
<dbReference type="PROSITE" id="PS00676">
    <property type="entry name" value="SIGMA54_INTERACT_2"/>
    <property type="match status" value="1"/>
</dbReference>
<dbReference type="GO" id="GO:0006355">
    <property type="term" value="P:regulation of DNA-templated transcription"/>
    <property type="evidence" value="ECO:0007669"/>
    <property type="project" value="InterPro"/>
</dbReference>
<dbReference type="GO" id="GO:0005524">
    <property type="term" value="F:ATP binding"/>
    <property type="evidence" value="ECO:0007669"/>
    <property type="project" value="UniProtKB-KW"/>
</dbReference>
<accession>A0A257SF03</accession>
<keyword evidence="1" id="KW-0547">Nucleotide-binding</keyword>
<proteinExistence type="predicted"/>
<gene>
    <name evidence="5" type="ORF">B7Z70_15980</name>
</gene>
<dbReference type="InterPro" id="IPR025662">
    <property type="entry name" value="Sigma_54_int_dom_ATP-bd_1"/>
</dbReference>